<dbReference type="GeneID" id="75833191"/>
<dbReference type="PANTHER" id="PTHR28004:SF2">
    <property type="entry name" value="D-SERINE DEHYDRATASE"/>
    <property type="match status" value="1"/>
</dbReference>
<feature type="region of interest" description="Disordered" evidence="2">
    <location>
        <begin position="215"/>
        <end position="240"/>
    </location>
</feature>
<feature type="compositionally biased region" description="Polar residues" evidence="2">
    <location>
        <begin position="611"/>
        <end position="625"/>
    </location>
</feature>
<feature type="compositionally biased region" description="Basic and acidic residues" evidence="2">
    <location>
        <begin position="725"/>
        <end position="742"/>
    </location>
</feature>
<feature type="coiled-coil region" evidence="1">
    <location>
        <begin position="1012"/>
        <end position="1039"/>
    </location>
</feature>
<name>A0A9P9Y7D2_9HYPO</name>
<feature type="region of interest" description="Disordered" evidence="2">
    <location>
        <begin position="544"/>
        <end position="628"/>
    </location>
</feature>
<evidence type="ECO:0000259" key="3">
    <source>
        <dbReference type="Pfam" id="PF01168"/>
    </source>
</evidence>
<dbReference type="GO" id="GO:0036088">
    <property type="term" value="P:D-serine catabolic process"/>
    <property type="evidence" value="ECO:0007669"/>
    <property type="project" value="TreeGrafter"/>
</dbReference>
<reference evidence="6" key="2">
    <citation type="submission" date="2022-07" db="EMBL/GenBank/DDBJ databases">
        <authorList>
            <person name="Goncalves M.F.M."/>
            <person name="Hilario S."/>
            <person name="Van De Peer Y."/>
            <person name="Esteves A.C."/>
            <person name="Alves A."/>
        </authorList>
    </citation>
    <scope>NUCLEOTIDE SEQUENCE</scope>
    <source>
        <strain evidence="6">MUM 19.33</strain>
    </source>
</reference>
<dbReference type="OrthoDB" id="20198at2759"/>
<organism evidence="6 7">
    <name type="scientific">Emericellopsis cladophorae</name>
    <dbReference type="NCBI Taxonomy" id="2686198"/>
    <lineage>
        <taxon>Eukaryota</taxon>
        <taxon>Fungi</taxon>
        <taxon>Dikarya</taxon>
        <taxon>Ascomycota</taxon>
        <taxon>Pezizomycotina</taxon>
        <taxon>Sordariomycetes</taxon>
        <taxon>Hypocreomycetidae</taxon>
        <taxon>Hypocreales</taxon>
        <taxon>Bionectriaceae</taxon>
        <taxon>Emericellopsis</taxon>
    </lineage>
</organism>
<dbReference type="Gene3D" id="3.20.20.10">
    <property type="entry name" value="Alanine racemase"/>
    <property type="match status" value="1"/>
</dbReference>
<dbReference type="Pfam" id="PF04991">
    <property type="entry name" value="LicD"/>
    <property type="match status" value="1"/>
</dbReference>
<dbReference type="EMBL" id="JAGIXG020000004">
    <property type="protein sequence ID" value="KAI6784668.1"/>
    <property type="molecule type" value="Genomic_DNA"/>
</dbReference>
<dbReference type="InterPro" id="IPR042208">
    <property type="entry name" value="D-ser_dehydrat-like_sf"/>
</dbReference>
<dbReference type="GO" id="GO:0009100">
    <property type="term" value="P:glycoprotein metabolic process"/>
    <property type="evidence" value="ECO:0007669"/>
    <property type="project" value="UniProtKB-ARBA"/>
</dbReference>
<dbReference type="SUPFAM" id="SSF51419">
    <property type="entry name" value="PLP-binding barrel"/>
    <property type="match status" value="1"/>
</dbReference>
<dbReference type="InterPro" id="IPR051466">
    <property type="entry name" value="D-amino_acid_metab_enzyme"/>
</dbReference>
<feature type="compositionally biased region" description="Low complexity" evidence="2">
    <location>
        <begin position="774"/>
        <end position="796"/>
    </location>
</feature>
<dbReference type="InterPro" id="IPR048743">
    <property type="entry name" value="AME1"/>
</dbReference>
<feature type="compositionally biased region" description="Polar residues" evidence="2">
    <location>
        <begin position="857"/>
        <end position="866"/>
    </location>
</feature>
<protein>
    <submittedName>
        <fullName evidence="6">D-serine dehydratase-like protein</fullName>
    </submittedName>
</protein>
<dbReference type="Pfam" id="PF20994">
    <property type="entry name" value="CENPU"/>
    <property type="match status" value="1"/>
</dbReference>
<comment type="caution">
    <text evidence="6">The sequence shown here is derived from an EMBL/GenBank/DDBJ whole genome shotgun (WGS) entry which is preliminary data.</text>
</comment>
<evidence type="ECO:0000259" key="4">
    <source>
        <dbReference type="Pfam" id="PF04991"/>
    </source>
</evidence>
<feature type="domain" description="Inner kinetochore subunit AME1" evidence="5">
    <location>
        <begin position="935"/>
        <end position="1125"/>
    </location>
</feature>
<evidence type="ECO:0000259" key="5">
    <source>
        <dbReference type="Pfam" id="PF20994"/>
    </source>
</evidence>
<feature type="domain" description="Alanine racemase N-terminal" evidence="3">
    <location>
        <begin position="104"/>
        <end position="228"/>
    </location>
</feature>
<dbReference type="AlphaFoldDB" id="A0A9P9Y7D2"/>
<feature type="compositionally biased region" description="Basic and acidic residues" evidence="2">
    <location>
        <begin position="594"/>
        <end position="606"/>
    </location>
</feature>
<feature type="compositionally biased region" description="Basic residues" evidence="2">
    <location>
        <begin position="706"/>
        <end position="715"/>
    </location>
</feature>
<dbReference type="Proteomes" id="UP001055219">
    <property type="component" value="Unassembled WGS sequence"/>
</dbReference>
<feature type="compositionally biased region" description="Pro residues" evidence="2">
    <location>
        <begin position="558"/>
        <end position="571"/>
    </location>
</feature>
<feature type="compositionally biased region" description="Polar residues" evidence="2">
    <location>
        <begin position="215"/>
        <end position="239"/>
    </location>
</feature>
<gene>
    <name evidence="6" type="ORF">J7T54_006714</name>
</gene>
<evidence type="ECO:0000256" key="1">
    <source>
        <dbReference type="SAM" id="Coils"/>
    </source>
</evidence>
<feature type="region of interest" description="Disordered" evidence="2">
    <location>
        <begin position="685"/>
        <end position="905"/>
    </location>
</feature>
<accession>A0A9P9Y7D2</accession>
<feature type="compositionally biased region" description="Basic residues" evidence="2">
    <location>
        <begin position="878"/>
        <end position="891"/>
    </location>
</feature>
<feature type="compositionally biased region" description="Acidic residues" evidence="2">
    <location>
        <begin position="836"/>
        <end position="845"/>
    </location>
</feature>
<proteinExistence type="predicted"/>
<dbReference type="PANTHER" id="PTHR28004">
    <property type="entry name" value="ZGC:162816-RELATED"/>
    <property type="match status" value="1"/>
</dbReference>
<dbReference type="InterPro" id="IPR001608">
    <property type="entry name" value="Ala_racemase_N"/>
</dbReference>
<reference evidence="6" key="1">
    <citation type="journal article" date="2021" name="J Fungi (Basel)">
        <title>Genomic and Metabolomic Analyses of the Marine Fungus Emericellopsis cladophorae: Insights into Saltwater Adaptability Mechanisms and Its Biosynthetic Potential.</title>
        <authorList>
            <person name="Goncalves M.F.M."/>
            <person name="Hilario S."/>
            <person name="Van de Peer Y."/>
            <person name="Esteves A.C."/>
            <person name="Alves A."/>
        </authorList>
    </citation>
    <scope>NUCLEOTIDE SEQUENCE</scope>
    <source>
        <strain evidence="6">MUM 19.33</strain>
    </source>
</reference>
<evidence type="ECO:0000313" key="7">
    <source>
        <dbReference type="Proteomes" id="UP001055219"/>
    </source>
</evidence>
<dbReference type="InterPro" id="IPR007074">
    <property type="entry name" value="LicD/FKTN/FKRP_NTP_transf"/>
</dbReference>
<keyword evidence="7" id="KW-1185">Reference proteome</keyword>
<dbReference type="RefSeq" id="XP_051365524.1">
    <property type="nucleotide sequence ID" value="XM_051503169.1"/>
</dbReference>
<dbReference type="Pfam" id="PF01168">
    <property type="entry name" value="Ala_racemase_N"/>
    <property type="match status" value="1"/>
</dbReference>
<evidence type="ECO:0000313" key="6">
    <source>
        <dbReference type="EMBL" id="KAI6784668.1"/>
    </source>
</evidence>
<keyword evidence="1" id="KW-0175">Coiled coil</keyword>
<sequence>MATSMLQEQLKEQYLGKTLHDVPTPSVILDLSKLEVNCQRMLDAVDRLSLSWRPHIKTHKLTRLQVGDDAKYQGKGRKVLLGVPLFPSAVDRLSSIASQLGPEGLALMIDHSEQLSLVEVIRKTSGHKPLCFMKVDAGYHRAGVIPSTPECESLVDAIVSSADRGHCVFHGIYAHAGQSYECREDWQALDFLTAEFKALEAVAAVVRKRRPSQPLTLSVGATPQSTSFQHPDINSNSPSDPRAGLVSEYMQRLTAQGLRLEVHAGVYPTLDLQQLATHARDTTLLSVSNIAISVLFEVSSLYPRRGPNETTEAMINGGCLALGREPCADMGPEKGKHYNGFGIVTPWRTGNPEPGKSFPAVHGGWQVGKIMPWDLDVDVQVTESDMYYLAAYYNRTEYYYVQRGTGQGRTYLLDVNPHHVYRGRDDELNVIDARWIDTTNGLYIDITAARYDPDHEQGEGILYDKHNHEYRDTYIFPLLETTFEGVPAKIPYKYKDMLVSEYTAEGLTDKEYHGHVFDEEEMKWIKPDIRVNIEDESFNLDLGDFAIPLPPTEAALTPPHPEPTPPAPAPAQPTREESPSKRRRTESPPSHLVAQDDRARPARSRDPYSVPDTSGESISQANGDSNVVDAPLRVTEQQNVELHEYELRARSVSYVHNVASPTNESDLLALASSALATNERLREALRSDDGLPEPSSPLVAREKRSIVRKTLRQSRSKSPPSFGESVREAHAETNIVQEERESSAVAENPDGQAEEVTNPGATNLLDLEPAPSDPSVAPSEPSIASEAAAEASPETQPEAEEEVIEEVTAQAARATGRKRSRQSPPPRRSKSPAVDEQQDAEDELEFIAPARKRGRTKTSPAVQSQGVKAKSKPDSRAARKAKPKTKPKARRRQDSQADDGDQVGIELTIQRLVNHKPRDGDDGQPDPLHLDIPHANRSGISRIEVFANVCNDTIAKTIEKFHRGIQRTSDPKQKKEFRIKIRALEAYSRSLKVDFMNQITQVNHQYSLQKRVRDAQKERLALREEIIRLRKEREQVALRMDMVRIKHEDDSKEATYVLHTSSTMRDIEAAVAAGEMAPELPIKAKREAELANLELVIAQVVDKACTSSAGGGMLSQIKEFNALLDRAAGVLESR</sequence>
<dbReference type="Gene3D" id="2.40.37.20">
    <property type="entry name" value="D-serine dehydratase-like domain"/>
    <property type="match status" value="1"/>
</dbReference>
<dbReference type="InterPro" id="IPR029066">
    <property type="entry name" value="PLP-binding_barrel"/>
</dbReference>
<evidence type="ECO:0000256" key="2">
    <source>
        <dbReference type="SAM" id="MobiDB-lite"/>
    </source>
</evidence>
<dbReference type="GO" id="GO:0008721">
    <property type="term" value="F:D-serine ammonia-lyase activity"/>
    <property type="evidence" value="ECO:0007669"/>
    <property type="project" value="TreeGrafter"/>
</dbReference>
<feature type="domain" description="LicD/FKTN/FKRP nucleotidyltransferase" evidence="4">
    <location>
        <begin position="369"/>
        <end position="456"/>
    </location>
</feature>